<evidence type="ECO:0000313" key="1">
    <source>
        <dbReference type="EMBL" id="KAK7031995.1"/>
    </source>
</evidence>
<dbReference type="Proteomes" id="UP001362999">
    <property type="component" value="Unassembled WGS sequence"/>
</dbReference>
<name>A0AAW0C107_9AGAR</name>
<dbReference type="EMBL" id="JAWWNJ010000024">
    <property type="protein sequence ID" value="KAK7031995.1"/>
    <property type="molecule type" value="Genomic_DNA"/>
</dbReference>
<dbReference type="AlphaFoldDB" id="A0AAW0C107"/>
<evidence type="ECO:0000313" key="2">
    <source>
        <dbReference type="Proteomes" id="UP001362999"/>
    </source>
</evidence>
<keyword evidence="2" id="KW-1185">Reference proteome</keyword>
<organism evidence="1 2">
    <name type="scientific">Favolaschia claudopus</name>
    <dbReference type="NCBI Taxonomy" id="2862362"/>
    <lineage>
        <taxon>Eukaryota</taxon>
        <taxon>Fungi</taxon>
        <taxon>Dikarya</taxon>
        <taxon>Basidiomycota</taxon>
        <taxon>Agaricomycotina</taxon>
        <taxon>Agaricomycetes</taxon>
        <taxon>Agaricomycetidae</taxon>
        <taxon>Agaricales</taxon>
        <taxon>Marasmiineae</taxon>
        <taxon>Mycenaceae</taxon>
        <taxon>Favolaschia</taxon>
    </lineage>
</organism>
<evidence type="ECO:0008006" key="3">
    <source>
        <dbReference type="Google" id="ProtNLM"/>
    </source>
</evidence>
<comment type="caution">
    <text evidence="1">The sequence shown here is derived from an EMBL/GenBank/DDBJ whole genome shotgun (WGS) entry which is preliminary data.</text>
</comment>
<reference evidence="1 2" key="1">
    <citation type="journal article" date="2024" name="J Genomics">
        <title>Draft genome sequencing and assembly of Favolaschia claudopus CIRM-BRFM 2984 isolated from oak limbs.</title>
        <authorList>
            <person name="Navarro D."/>
            <person name="Drula E."/>
            <person name="Chaduli D."/>
            <person name="Cazenave R."/>
            <person name="Ahrendt S."/>
            <person name="Wang J."/>
            <person name="Lipzen A."/>
            <person name="Daum C."/>
            <person name="Barry K."/>
            <person name="Grigoriev I.V."/>
            <person name="Favel A."/>
            <person name="Rosso M.N."/>
            <person name="Martin F."/>
        </authorList>
    </citation>
    <scope>NUCLEOTIDE SEQUENCE [LARGE SCALE GENOMIC DNA]</scope>
    <source>
        <strain evidence="1 2">CIRM-BRFM 2984</strain>
    </source>
</reference>
<protein>
    <recommendedName>
        <fullName evidence="3">F-box domain-containing protein</fullName>
    </recommendedName>
</protein>
<gene>
    <name evidence="1" type="ORF">R3P38DRAFT_2926374</name>
</gene>
<proteinExistence type="predicted"/>
<accession>A0AAW0C107</accession>
<sequence>MDLPSPLKVQELLDRTIGFLADNTSDLIACALVAHPWLHPSQSTLLYAPHKHLGPNRHIDKIFGQQWRKWYNTMVSWPHLLPLVRHLFLEPNRLHVQNVELIQICGLAFTLLKSVKVDVRKPDKALRKSLQLLLGRNSLHHLDLYFSCSIVDCMEMLQQRRRWTAMHHLEIAVPFTPNQLLAFRTNPPQSPESRLPVVALNLLFWVPFGLRQPEDNRVLRIAALLYASLNLSDFPNLRFLRLEIPSDLPAIIFSTLRSLAPSQHLQTLVICMGYVSSSNQPRLVELNEILASLPVCSVGLEEKIIYYGPPPSHFFSKSVARLGNSFSTISGAEAGSTRFWSKLVETL</sequence>